<dbReference type="AlphaFoldDB" id="K1SV60"/>
<evidence type="ECO:0000313" key="1">
    <source>
        <dbReference type="EMBL" id="EKC51121.1"/>
    </source>
</evidence>
<reference evidence="1" key="1">
    <citation type="journal article" date="2013" name="Environ. Microbiol.">
        <title>Microbiota from the distal guts of lean and obese adolescents exhibit partial functional redundancy besides clear differences in community structure.</title>
        <authorList>
            <person name="Ferrer M."/>
            <person name="Ruiz A."/>
            <person name="Lanza F."/>
            <person name="Haange S.B."/>
            <person name="Oberbach A."/>
            <person name="Till H."/>
            <person name="Bargiela R."/>
            <person name="Campoy C."/>
            <person name="Segura M.T."/>
            <person name="Richter M."/>
            <person name="von Bergen M."/>
            <person name="Seifert J."/>
            <person name="Suarez A."/>
        </authorList>
    </citation>
    <scope>NUCLEOTIDE SEQUENCE</scope>
</reference>
<proteinExistence type="predicted"/>
<comment type="caution">
    <text evidence="1">The sequence shown here is derived from an EMBL/GenBank/DDBJ whole genome shotgun (WGS) entry which is preliminary data.</text>
</comment>
<protein>
    <submittedName>
        <fullName evidence="1">Uncharacterized protein</fullName>
    </submittedName>
</protein>
<name>K1SV60_9ZZZZ</name>
<organism evidence="1">
    <name type="scientific">human gut metagenome</name>
    <dbReference type="NCBI Taxonomy" id="408170"/>
    <lineage>
        <taxon>unclassified sequences</taxon>
        <taxon>metagenomes</taxon>
        <taxon>organismal metagenomes</taxon>
    </lineage>
</organism>
<gene>
    <name evidence="1" type="ORF">LEA_17559</name>
</gene>
<sequence>MYEASAFGGATTFEKLHVNTVYALFYKEDPIEPGNAGKKEIPKTYRMISVDEAGLFGTVIPEGCSYVAFEMEVTNKNGEAREIDSQIVYNLRQAANPNDPYHEIKKEPVIDAAGEVKQRGSGSFVFTQKTRDCFYWDMSYHTSYWGGHPSSSNNILDELAIYVDNDKDGNYDTKTDKVWDELWVSYADKNGKIVSKKVTRETRYELCTYYAFGKGSGLTELS</sequence>
<feature type="non-terminal residue" evidence="1">
    <location>
        <position position="222"/>
    </location>
</feature>
<dbReference type="EMBL" id="AJWY01012022">
    <property type="protein sequence ID" value="EKC51121.1"/>
    <property type="molecule type" value="Genomic_DNA"/>
</dbReference>
<accession>K1SV60</accession>